<evidence type="ECO:0000313" key="2">
    <source>
        <dbReference type="Proteomes" id="UP000499080"/>
    </source>
</evidence>
<comment type="caution">
    <text evidence="1">The sequence shown here is derived from an EMBL/GenBank/DDBJ whole genome shotgun (WGS) entry which is preliminary data.</text>
</comment>
<dbReference type="EMBL" id="BGPR01007118">
    <property type="protein sequence ID" value="GBN24433.1"/>
    <property type="molecule type" value="Genomic_DNA"/>
</dbReference>
<proteinExistence type="predicted"/>
<accession>A0A4Y2MCW2</accession>
<gene>
    <name evidence="1" type="ORF">AVEN_39040_1</name>
</gene>
<reference evidence="1 2" key="1">
    <citation type="journal article" date="2019" name="Sci. Rep.">
        <title>Orb-weaving spider Araneus ventricosus genome elucidates the spidroin gene catalogue.</title>
        <authorList>
            <person name="Kono N."/>
            <person name="Nakamura H."/>
            <person name="Ohtoshi R."/>
            <person name="Moran D.A.P."/>
            <person name="Shinohara A."/>
            <person name="Yoshida Y."/>
            <person name="Fujiwara M."/>
            <person name="Mori M."/>
            <person name="Tomita M."/>
            <person name="Arakawa K."/>
        </authorList>
    </citation>
    <scope>NUCLEOTIDE SEQUENCE [LARGE SCALE GENOMIC DNA]</scope>
</reference>
<protein>
    <submittedName>
        <fullName evidence="1">Uncharacterized protein</fullName>
    </submittedName>
</protein>
<name>A0A4Y2MCW2_ARAVE</name>
<dbReference type="AlphaFoldDB" id="A0A4Y2MCW2"/>
<sequence length="124" mass="14128">MDGEKGDQDFWVRHQKGTLSPCEHYPDSPTSKQESFEGETFNFDGCSSGRSPRFEIFGTNQMAGYRLIDTPGTEMYHPSNESPRTANTWGILLSMRSRKQIEWQQLLMESSLAYPRGKEGKGKN</sequence>
<dbReference type="Proteomes" id="UP000499080">
    <property type="component" value="Unassembled WGS sequence"/>
</dbReference>
<organism evidence="1 2">
    <name type="scientific">Araneus ventricosus</name>
    <name type="common">Orbweaver spider</name>
    <name type="synonym">Epeira ventricosa</name>
    <dbReference type="NCBI Taxonomy" id="182803"/>
    <lineage>
        <taxon>Eukaryota</taxon>
        <taxon>Metazoa</taxon>
        <taxon>Ecdysozoa</taxon>
        <taxon>Arthropoda</taxon>
        <taxon>Chelicerata</taxon>
        <taxon>Arachnida</taxon>
        <taxon>Araneae</taxon>
        <taxon>Araneomorphae</taxon>
        <taxon>Entelegynae</taxon>
        <taxon>Araneoidea</taxon>
        <taxon>Araneidae</taxon>
        <taxon>Araneus</taxon>
    </lineage>
</organism>
<keyword evidence="2" id="KW-1185">Reference proteome</keyword>
<evidence type="ECO:0000313" key="1">
    <source>
        <dbReference type="EMBL" id="GBN24433.1"/>
    </source>
</evidence>